<keyword evidence="5 14" id="KW-0945">Host-virus interaction</keyword>
<evidence type="ECO:0000256" key="7">
    <source>
        <dbReference type="ARBA" id="ARBA00022703"/>
    </source>
</evidence>
<keyword evidence="4" id="KW-0597">Phosphoprotein</keyword>
<keyword evidence="11 14" id="KW-0407">Ion channel</keyword>
<protein>
    <recommendedName>
        <fullName evidence="2 14">Protein Vpu</fullName>
    </recommendedName>
    <alternativeName>
        <fullName evidence="13 14">U ORF protein</fullName>
    </alternativeName>
    <alternativeName>
        <fullName evidence="12 14">Viral protein U</fullName>
    </alternativeName>
</protein>
<feature type="transmembrane region" description="Helical" evidence="14">
    <location>
        <begin position="6"/>
        <end position="31"/>
    </location>
</feature>
<name>G8Z0N4_SIV</name>
<reference evidence="15" key="1">
    <citation type="journal article" date="2012" name="PLoS ONE">
        <title>New strain of simian immunodeficiency virus identified in wild-born chimpanzees from central Africa.</title>
        <authorList>
            <person name="Souquiere S."/>
            <person name="Makuwa M."/>
            <person name="Salle B."/>
            <person name="Kazanji M."/>
        </authorList>
    </citation>
    <scope>NUCLEOTIDE SEQUENCE</scope>
    <source>
        <strain evidence="15">SIVcpzGab4</strain>
    </source>
</reference>
<organismHost>
    <name type="scientific">Pan troglodytes</name>
    <name type="common">Chimpanzee</name>
    <dbReference type="NCBI Taxonomy" id="9598"/>
</organismHost>
<accession>G8Z0N4</accession>
<dbReference type="InterPro" id="IPR008187">
    <property type="entry name" value="Vpu"/>
</dbReference>
<comment type="function">
    <text evidence="14">Enhances virion budding, by targeting human CD4 and Tetherin/BST2 to proteasome degradation. Degradation of CD4 prevents any unwanted premature interactions between viral Env and its receptor human CD4 in the endoplasmic reticulum. Degradation of antiretroviral protein Tetherin/BST2 is important for virion budding, as BST2 tethers new viral particles to the host cell membrane. Mechanistically, Vpu bridges either CD4 or BST2 to BTRC, a substrate recognition subunit of the Skp1/Cullin/F-box protein E3 ubiquitin ligase, induces their ubiquitination and subsequent proteasomal degradation. The alteration of the E3 ligase specificity by Vpu seems to interfere with the degradation of host IKBKB, leading to NF-kappa-B down-regulation and subsequent apoptosis. Acts as a viroporin that forms an oligomeric ion channel in membranes. Modulates the host DNA repair mechanisms to promote degradation of nuclear viral cDNA in cells that are already productively infected in order to suppress immune sensing and proviral hyper-integration (superinfection). Manipulates PML-NBs and modulates SUMOylation of host BLM protein thereby enhancing its DNA-end processing activity toward viral unintegrated linear DNA. Also inhibits RAD52-mediated homologous repair of viral cDNA, preventing the generation of dead-end circular forms of single copies of the long terminal repeat and permitting sustained nucleolytic attack.</text>
</comment>
<evidence type="ECO:0000256" key="1">
    <source>
        <dbReference type="ARBA" id="ARBA00004313"/>
    </source>
</evidence>
<sequence>MQLDNAAIHFLALIVIIIELGVIIGACWWGYTQCKAYNQFDKIVQRIIERAEDSGNESEGDEEALELLGARLGLPSPFPH</sequence>
<evidence type="ECO:0000256" key="13">
    <source>
        <dbReference type="ARBA" id="ARBA00031215"/>
    </source>
</evidence>
<gene>
    <name evidence="14 15" type="primary">vpu</name>
</gene>
<organism evidence="15">
    <name type="scientific">Simian immunodeficiency virus</name>
    <name type="common">SIV</name>
    <dbReference type="NCBI Taxonomy" id="11723"/>
    <lineage>
        <taxon>Viruses</taxon>
        <taxon>Riboviria</taxon>
        <taxon>Pararnavirae</taxon>
        <taxon>Artverviricota</taxon>
        <taxon>Revtraviricetes</taxon>
        <taxon>Ortervirales</taxon>
        <taxon>Retroviridae</taxon>
        <taxon>Orthoretrovirinae</taxon>
        <taxon>Lentivirus</taxon>
        <taxon>Lentivirus simimdef</taxon>
    </lineage>
</organism>
<evidence type="ECO:0000256" key="12">
    <source>
        <dbReference type="ARBA" id="ARBA00030659"/>
    </source>
</evidence>
<organismHost>
    <name type="scientific">Cercopithecidae</name>
    <name type="common">Old World monkeys</name>
    <dbReference type="NCBI Taxonomy" id="9527"/>
</organismHost>
<evidence type="ECO:0000256" key="4">
    <source>
        <dbReference type="ARBA" id="ARBA00022553"/>
    </source>
</evidence>
<evidence type="ECO:0000313" key="15">
    <source>
        <dbReference type="EMBL" id="ADE61223.1"/>
    </source>
</evidence>
<keyword evidence="14" id="KW-1133">Transmembrane helix</keyword>
<evidence type="ECO:0000256" key="10">
    <source>
        <dbReference type="ARBA" id="ARBA00023136"/>
    </source>
</evidence>
<evidence type="ECO:0000256" key="8">
    <source>
        <dbReference type="ARBA" id="ARBA00022870"/>
    </source>
</evidence>
<keyword evidence="10 14" id="KW-0472">Membrane</keyword>
<evidence type="ECO:0000256" key="14">
    <source>
        <dbReference type="RuleBase" id="RU364058"/>
    </source>
</evidence>
<dbReference type="GO" id="GO:0019076">
    <property type="term" value="P:viral release from host cell"/>
    <property type="evidence" value="ECO:0007669"/>
    <property type="project" value="UniProtKB-UniRule"/>
</dbReference>
<dbReference type="GO" id="GO:0032801">
    <property type="term" value="P:receptor catabolic process"/>
    <property type="evidence" value="ECO:0007669"/>
    <property type="project" value="InterPro"/>
</dbReference>
<dbReference type="Gene3D" id="1.10.195.10">
    <property type="entry name" value="HIV-1 VPU cytoplasmic domain"/>
    <property type="match status" value="1"/>
</dbReference>
<comment type="subcellular location">
    <subcellularLocation>
        <location evidence="1 14">Host membrane</location>
        <topology evidence="1 14">Single-pass type I membrane protein</topology>
    </subcellularLocation>
</comment>
<dbReference type="EMBL" id="GQ217539">
    <property type="protein sequence ID" value="ADE61223.1"/>
    <property type="molecule type" value="Genomic_RNA"/>
</dbReference>
<evidence type="ECO:0000256" key="11">
    <source>
        <dbReference type="ARBA" id="ARBA00023303"/>
    </source>
</evidence>
<dbReference type="GO" id="GO:0005261">
    <property type="term" value="F:monoatomic cation channel activity"/>
    <property type="evidence" value="ECO:0007669"/>
    <property type="project" value="InterPro"/>
</dbReference>
<evidence type="ECO:0000256" key="3">
    <source>
        <dbReference type="ARBA" id="ARBA00022448"/>
    </source>
</evidence>
<evidence type="ECO:0000256" key="5">
    <source>
        <dbReference type="ARBA" id="ARBA00022581"/>
    </source>
</evidence>
<comment type="similarity">
    <text evidence="14">Belongs to the HIV-1 VPU protein family.</text>
</comment>
<proteinExistence type="inferred from homology"/>
<keyword evidence="7 14" id="KW-0053">Apoptosis</keyword>
<dbReference type="GO" id="GO:0042609">
    <property type="term" value="F:CD4 receptor binding"/>
    <property type="evidence" value="ECO:0007669"/>
    <property type="project" value="InterPro"/>
</dbReference>
<dbReference type="GO" id="GO:0033644">
    <property type="term" value="C:host cell membrane"/>
    <property type="evidence" value="ECO:0007669"/>
    <property type="project" value="UniProtKB-SubCell"/>
</dbReference>
<evidence type="ECO:0000256" key="9">
    <source>
        <dbReference type="ARBA" id="ARBA00023065"/>
    </source>
</evidence>
<keyword evidence="8 14" id="KW-1043">Host membrane</keyword>
<keyword evidence="6 14" id="KW-0812">Transmembrane</keyword>
<keyword evidence="9 14" id="KW-0406">Ion transport</keyword>
<dbReference type="Pfam" id="PF00558">
    <property type="entry name" value="Vpu"/>
    <property type="match status" value="1"/>
</dbReference>
<evidence type="ECO:0000256" key="2">
    <source>
        <dbReference type="ARBA" id="ARBA00018094"/>
    </source>
</evidence>
<evidence type="ECO:0000256" key="6">
    <source>
        <dbReference type="ARBA" id="ARBA00022692"/>
    </source>
</evidence>
<keyword evidence="3 14" id="KW-0813">Transport</keyword>
<dbReference type="InterPro" id="IPR009032">
    <property type="entry name" value="Vpu_cyt_dom_sf"/>
</dbReference>
<dbReference type="SUPFAM" id="SSF57647">
    <property type="entry name" value="HIV-1 VPU cytoplasmic domain"/>
    <property type="match status" value="1"/>
</dbReference>